<name>A0ABY4X7G1_9SPHN</name>
<evidence type="ECO:0000256" key="1">
    <source>
        <dbReference type="SAM" id="SignalP"/>
    </source>
</evidence>
<feature type="chain" id="PRO_5046329192" evidence="1">
    <location>
        <begin position="29"/>
        <end position="898"/>
    </location>
</feature>
<proteinExistence type="predicted"/>
<keyword evidence="1" id="KW-0732">Signal</keyword>
<evidence type="ECO:0000313" key="2">
    <source>
        <dbReference type="EMBL" id="USI72560.1"/>
    </source>
</evidence>
<reference evidence="2" key="1">
    <citation type="journal article" date="2022" name="Toxins">
        <title>Genomic Analysis of Sphingopyxis sp. USTB-05 for Biodegrading Cyanobacterial Hepatotoxins.</title>
        <authorList>
            <person name="Liu C."/>
            <person name="Xu Q."/>
            <person name="Zhao Z."/>
            <person name="Zhang H."/>
            <person name="Liu X."/>
            <person name="Yin C."/>
            <person name="Liu Y."/>
            <person name="Yan H."/>
        </authorList>
    </citation>
    <scope>NUCLEOTIDE SEQUENCE</scope>
    <source>
        <strain evidence="2">NBD5</strain>
    </source>
</reference>
<sequence>MAMEGRRRAIRLGRRALLRAGVALPLLAAAPATPPPPARRISARLGGRGDAFRLGCHGGALTSLRFAGDRYETDYVRPGAGLGHAHLRFRRGAGEAWRPLSTRGGAVTLRPGALRVTAAADGLALASAWRLEGATLRWTITLANQGADPVEIGDLFLPMPMATDFAQAPSPLAAVMKHSFVSGHGSHIFWMRSNSAGPYLLLLPERDTALEYWSVQPAAPGETESWCAYLHAAAAEGEARAGGTRWRLPVSALTLAPGARRRYGFRLQWVADYAAARAAIAEAGLIDVELAPGMTIPRDLEVELALRSADPIAAITAEHAGSTRITPLPPRAGYQRYRIGFARLGENRLTLHQSGGRATHLEFFATEPLETMIAKRGAFLAAHQHRDPTRWYYGLLGEWAMDRQRLLGPDDYDRIRGWRIYEVTCDDPGLAKPAFLATKNAEHPVAAEVAALDLYIDHFLWGGLQQTEAEPYPFALYGIPDWKQLRDSADPGPKGRSHVWRPYDYPHIMVLYFGMYRIARDHPGIATRHPASLYLARAYGTAMAMFSVPLRLADWSAYRTGFYNECVIPELVAALEAAGQTREAAALEAHWARKVRTFASPDTDLFGSEYPFDSTGFESTQALARAAVDRPAAMGVTPAAARAFRDRQIAANLFCRGWLEPAYYYLGSDYRAGAGDSYTLTYMAQMGGWAVLDYALNDAEDPHALLRLGYASQLSAWALLNSGAAADGHGYWYPGAGNDGAAAGGFEPAPFGTTWLGQPHHRGAWYYACEIDLGFTGALRAARTILADDPILGRLCYGGALAADGPALDWRPSDGVRRRLALRLADGGADLRLLDARFAADRLVRYDSARGQLDFIAERFAPGTSLRAERRCGRGPWQACEVPIDARGGASIDLPLGA</sequence>
<dbReference type="InterPro" id="IPR043750">
    <property type="entry name" value="DUF5695"/>
</dbReference>
<organism evidence="2 3">
    <name type="scientific">Sphingomonas morindae</name>
    <dbReference type="NCBI Taxonomy" id="1541170"/>
    <lineage>
        <taxon>Bacteria</taxon>
        <taxon>Pseudomonadati</taxon>
        <taxon>Pseudomonadota</taxon>
        <taxon>Alphaproteobacteria</taxon>
        <taxon>Sphingomonadales</taxon>
        <taxon>Sphingomonadaceae</taxon>
        <taxon>Sphingomonas</taxon>
    </lineage>
</organism>
<keyword evidence="3" id="KW-1185">Reference proteome</keyword>
<gene>
    <name evidence="2" type="ORF">LHA26_14925</name>
</gene>
<dbReference type="PROSITE" id="PS51318">
    <property type="entry name" value="TAT"/>
    <property type="match status" value="1"/>
</dbReference>
<protein>
    <submittedName>
        <fullName evidence="2">DUF5695 domain-containing protein</fullName>
    </submittedName>
</protein>
<dbReference type="Proteomes" id="UP001056937">
    <property type="component" value="Chromosome 1"/>
</dbReference>
<dbReference type="EMBL" id="CP084930">
    <property type="protein sequence ID" value="USI72560.1"/>
    <property type="molecule type" value="Genomic_DNA"/>
</dbReference>
<feature type="signal peptide" evidence="1">
    <location>
        <begin position="1"/>
        <end position="28"/>
    </location>
</feature>
<dbReference type="InterPro" id="IPR006311">
    <property type="entry name" value="TAT_signal"/>
</dbReference>
<dbReference type="Pfam" id="PF18951">
    <property type="entry name" value="DUF5695"/>
    <property type="match status" value="1"/>
</dbReference>
<evidence type="ECO:0000313" key="3">
    <source>
        <dbReference type="Proteomes" id="UP001056937"/>
    </source>
</evidence>
<dbReference type="RefSeq" id="WP_252166367.1">
    <property type="nucleotide sequence ID" value="NZ_CP084930.1"/>
</dbReference>
<accession>A0ABY4X7G1</accession>